<accession>A0A926HUA9</accession>
<organism evidence="1 2">
    <name type="scientific">Feifania hominis</name>
    <dbReference type="NCBI Taxonomy" id="2763660"/>
    <lineage>
        <taxon>Bacteria</taxon>
        <taxon>Bacillati</taxon>
        <taxon>Bacillota</taxon>
        <taxon>Clostridia</taxon>
        <taxon>Eubacteriales</taxon>
        <taxon>Feifaniaceae</taxon>
        <taxon>Feifania</taxon>
    </lineage>
</organism>
<proteinExistence type="predicted"/>
<comment type="caution">
    <text evidence="1">The sequence shown here is derived from an EMBL/GenBank/DDBJ whole genome shotgun (WGS) entry which is preliminary data.</text>
</comment>
<reference evidence="1" key="1">
    <citation type="submission" date="2020-08" db="EMBL/GenBank/DDBJ databases">
        <title>Genome public.</title>
        <authorList>
            <person name="Liu C."/>
            <person name="Sun Q."/>
        </authorList>
    </citation>
    <scope>NUCLEOTIDE SEQUENCE</scope>
    <source>
        <strain evidence="1">BX7</strain>
    </source>
</reference>
<dbReference type="Proteomes" id="UP000620366">
    <property type="component" value="Unassembled WGS sequence"/>
</dbReference>
<protein>
    <submittedName>
        <fullName evidence="1">HutD family protein</fullName>
    </submittedName>
</protein>
<sequence length="194" mass="20561">MKTQLLHPADYRTTDWSGGSTTELFLYPPGADYAARNFLFRISSATVNESPSDFTLLPGFERYLMILGGELSLKFDALAPVKLAAFDSVSFPGGIRTVSAGTGRDFNLMVAEGHGGSLLAIQPGETHALSGESSPDFVLLHAPLGAAELAIGGVHHTLGEGDSLLLSELPARLQVTNKSEQPVICCSTTLKKTL</sequence>
<dbReference type="SUPFAM" id="SSF51182">
    <property type="entry name" value="RmlC-like cupins"/>
    <property type="match status" value="1"/>
</dbReference>
<keyword evidence="2" id="KW-1185">Reference proteome</keyword>
<gene>
    <name evidence="1" type="ORF">H8695_01420</name>
</gene>
<dbReference type="PANTHER" id="PTHR37943">
    <property type="entry name" value="PROTEIN VES"/>
    <property type="match status" value="1"/>
</dbReference>
<evidence type="ECO:0000313" key="2">
    <source>
        <dbReference type="Proteomes" id="UP000620366"/>
    </source>
</evidence>
<dbReference type="AlphaFoldDB" id="A0A926HUA9"/>
<dbReference type="RefSeq" id="WP_249299036.1">
    <property type="nucleotide sequence ID" value="NZ_JACRSP010000001.1"/>
</dbReference>
<dbReference type="Pfam" id="PF05962">
    <property type="entry name" value="HutD"/>
    <property type="match status" value="1"/>
</dbReference>
<dbReference type="InterPro" id="IPR011051">
    <property type="entry name" value="RmlC_Cupin_sf"/>
</dbReference>
<dbReference type="InterPro" id="IPR014710">
    <property type="entry name" value="RmlC-like_jellyroll"/>
</dbReference>
<dbReference type="PANTHER" id="PTHR37943:SF1">
    <property type="entry name" value="PROTEIN VES"/>
    <property type="match status" value="1"/>
</dbReference>
<dbReference type="InterPro" id="IPR010282">
    <property type="entry name" value="Uncharacterised_HutD/Ves"/>
</dbReference>
<name>A0A926HUA9_9FIRM</name>
<dbReference type="Gene3D" id="2.60.120.10">
    <property type="entry name" value="Jelly Rolls"/>
    <property type="match status" value="1"/>
</dbReference>
<evidence type="ECO:0000313" key="1">
    <source>
        <dbReference type="EMBL" id="MBC8535356.1"/>
    </source>
</evidence>
<dbReference type="EMBL" id="JACRSP010000001">
    <property type="protein sequence ID" value="MBC8535356.1"/>
    <property type="molecule type" value="Genomic_DNA"/>
</dbReference>